<dbReference type="GO" id="GO:0018580">
    <property type="term" value="F:nitronate monooxygenase activity"/>
    <property type="evidence" value="ECO:0007669"/>
    <property type="project" value="TreeGrafter"/>
</dbReference>
<keyword evidence="3" id="KW-0503">Monooxygenase</keyword>
<comment type="caution">
    <text evidence="3">The sequence shown here is derived from an EMBL/GenBank/DDBJ whole genome shotgun (WGS) entry which is preliminary data.</text>
</comment>
<evidence type="ECO:0000256" key="1">
    <source>
        <dbReference type="SAM" id="MobiDB-lite"/>
    </source>
</evidence>
<dbReference type="EMBL" id="LSRX01000759">
    <property type="protein sequence ID" value="OLP89456.1"/>
    <property type="molecule type" value="Genomic_DNA"/>
</dbReference>
<protein>
    <submittedName>
        <fullName evidence="3">Putative nitronate monooxygenase</fullName>
    </submittedName>
</protein>
<feature type="compositionally biased region" description="Polar residues" evidence="1">
    <location>
        <begin position="221"/>
        <end position="231"/>
    </location>
</feature>
<keyword evidence="2" id="KW-0812">Transmembrane</keyword>
<organism evidence="3 4">
    <name type="scientific">Symbiodinium microadriaticum</name>
    <name type="common">Dinoflagellate</name>
    <name type="synonym">Zooxanthella microadriatica</name>
    <dbReference type="NCBI Taxonomy" id="2951"/>
    <lineage>
        <taxon>Eukaryota</taxon>
        <taxon>Sar</taxon>
        <taxon>Alveolata</taxon>
        <taxon>Dinophyceae</taxon>
        <taxon>Suessiales</taxon>
        <taxon>Symbiodiniaceae</taxon>
        <taxon>Symbiodinium</taxon>
    </lineage>
</organism>
<proteinExistence type="predicted"/>
<dbReference type="InterPro" id="IPR013785">
    <property type="entry name" value="Aldolase_TIM"/>
</dbReference>
<feature type="transmembrane region" description="Helical" evidence="2">
    <location>
        <begin position="487"/>
        <end position="505"/>
    </location>
</feature>
<dbReference type="AlphaFoldDB" id="A0A1Q9D2S2"/>
<keyword evidence="3" id="KW-0560">Oxidoreductase</keyword>
<feature type="region of interest" description="Disordered" evidence="1">
    <location>
        <begin position="188"/>
        <end position="246"/>
    </location>
</feature>
<dbReference type="OrthoDB" id="2349068at2759"/>
<sequence length="637" mass="69332">MRYDISTHVSAVLLNFRQFFTRTCATVTPTDAAKLAPGKVPVIATGGIADARGAAAAFTLGASAVQLGTGLLRTPEAGIPRVWADALGSCQPEDTVASRAFSGRLGIQKVTPKKELQWRLQAILNLLPSFMKPAVAVVPAPAEEYDEFVAVPVDSPCSLPSVTAQVLEGKPPASCYVVGSVPVEFSDGESEEHFGGVDSQELSSPRPQDSSEEHFGGVDSQELSSPRSQGSVVPCPPRDTPWDAPGRCQSIKQVRRWSNRTLLANAERPLMTLSDFSQKGDSFVVSRLMSCASTVLHLTIGLVPGGCPDHRAKVLRISAKLLSAGFCALCGYRSYMTAGYEKWSHTLYAMEAVAFFLLLATVSSSDAFRELMQVGIPEMQKTLGSRLQASLKFDLLPIGVYLVILLLCFVVLVQLHPKSIAHPYPISSAIQRLGWAFVLLRLNRSMMILLDLFAVSYAEDPADFESAYEGWAYIAAFAGEISHWTGAAYFHLSTFALLGIFPLLAEVLMGLQDNTDWLLSHLIMNITNCCLALHVLHRAAAVGHQQDSAVVSVNSLQWTLTWQQRHRQHLFVAYMRQSEVGTYVYGIRVTNSLLAKLVPVLVTGGSFALARILALPHESKAELVQQWNHLLQALGVQ</sequence>
<reference evidence="3 4" key="1">
    <citation type="submission" date="2016-02" db="EMBL/GenBank/DDBJ databases">
        <title>Genome analysis of coral dinoflagellate symbionts highlights evolutionary adaptations to a symbiotic lifestyle.</title>
        <authorList>
            <person name="Aranda M."/>
            <person name="Li Y."/>
            <person name="Liew Y.J."/>
            <person name="Baumgarten S."/>
            <person name="Simakov O."/>
            <person name="Wilson M."/>
            <person name="Piel J."/>
            <person name="Ashoor H."/>
            <person name="Bougouffa S."/>
            <person name="Bajic V.B."/>
            <person name="Ryu T."/>
            <person name="Ravasi T."/>
            <person name="Bayer T."/>
            <person name="Micklem G."/>
            <person name="Kim H."/>
            <person name="Bhak J."/>
            <person name="Lajeunesse T.C."/>
            <person name="Voolstra C.R."/>
        </authorList>
    </citation>
    <scope>NUCLEOTIDE SEQUENCE [LARGE SCALE GENOMIC DNA]</scope>
    <source>
        <strain evidence="3 4">CCMP2467</strain>
    </source>
</reference>
<evidence type="ECO:0000313" key="4">
    <source>
        <dbReference type="Proteomes" id="UP000186817"/>
    </source>
</evidence>
<accession>A0A1Q9D2S2</accession>
<keyword evidence="2" id="KW-0472">Membrane</keyword>
<evidence type="ECO:0000256" key="2">
    <source>
        <dbReference type="SAM" id="Phobius"/>
    </source>
</evidence>
<dbReference type="PANTHER" id="PTHR42747">
    <property type="entry name" value="NITRONATE MONOOXYGENASE-RELATED"/>
    <property type="match status" value="1"/>
</dbReference>
<dbReference type="Proteomes" id="UP000186817">
    <property type="component" value="Unassembled WGS sequence"/>
</dbReference>
<dbReference type="Pfam" id="PF03060">
    <property type="entry name" value="NMO"/>
    <property type="match status" value="1"/>
</dbReference>
<keyword evidence="4" id="KW-1185">Reference proteome</keyword>
<name>A0A1Q9D2S2_SYMMI</name>
<dbReference type="SUPFAM" id="SSF51412">
    <property type="entry name" value="Inosine monophosphate dehydrogenase (IMPDH)"/>
    <property type="match status" value="1"/>
</dbReference>
<evidence type="ECO:0000313" key="3">
    <source>
        <dbReference type="EMBL" id="OLP89456.1"/>
    </source>
</evidence>
<gene>
    <name evidence="3" type="ORF">AK812_SmicGene29086</name>
</gene>
<dbReference type="PANTHER" id="PTHR42747:SF3">
    <property type="entry name" value="NITRONATE MONOOXYGENASE-RELATED"/>
    <property type="match status" value="1"/>
</dbReference>
<dbReference type="Gene3D" id="3.20.20.70">
    <property type="entry name" value="Aldolase class I"/>
    <property type="match status" value="1"/>
</dbReference>
<keyword evidence="2" id="KW-1133">Transmembrane helix</keyword>
<feature type="transmembrane region" description="Helical" evidence="2">
    <location>
        <begin position="389"/>
        <end position="412"/>
    </location>
</feature>